<dbReference type="AlphaFoldDB" id="W6ZNS1"/>
<dbReference type="KEGG" id="bor:COCMIDRAFT_26614"/>
<keyword evidence="3" id="KW-1185">Reference proteome</keyword>
<keyword evidence="1" id="KW-0812">Transmembrane</keyword>
<organism evidence="2 3">
    <name type="scientific">Bipolaris oryzae ATCC 44560</name>
    <dbReference type="NCBI Taxonomy" id="930090"/>
    <lineage>
        <taxon>Eukaryota</taxon>
        <taxon>Fungi</taxon>
        <taxon>Dikarya</taxon>
        <taxon>Ascomycota</taxon>
        <taxon>Pezizomycotina</taxon>
        <taxon>Dothideomycetes</taxon>
        <taxon>Pleosporomycetidae</taxon>
        <taxon>Pleosporales</taxon>
        <taxon>Pleosporineae</taxon>
        <taxon>Pleosporaceae</taxon>
        <taxon>Bipolaris</taxon>
    </lineage>
</organism>
<keyword evidence="1" id="KW-1133">Transmembrane helix</keyword>
<gene>
    <name evidence="2" type="ORF">COCMIDRAFT_26614</name>
</gene>
<protein>
    <submittedName>
        <fullName evidence="2">Uncharacterized protein</fullName>
    </submittedName>
</protein>
<evidence type="ECO:0000313" key="2">
    <source>
        <dbReference type="EMBL" id="EUC45206.1"/>
    </source>
</evidence>
<reference evidence="2 3" key="1">
    <citation type="journal article" date="2013" name="PLoS Genet.">
        <title>Comparative genome structure, secondary metabolite, and effector coding capacity across Cochliobolus pathogens.</title>
        <authorList>
            <person name="Condon B.J."/>
            <person name="Leng Y."/>
            <person name="Wu D."/>
            <person name="Bushley K.E."/>
            <person name="Ohm R.A."/>
            <person name="Otillar R."/>
            <person name="Martin J."/>
            <person name="Schackwitz W."/>
            <person name="Grimwood J."/>
            <person name="MohdZainudin N."/>
            <person name="Xue C."/>
            <person name="Wang R."/>
            <person name="Manning V.A."/>
            <person name="Dhillon B."/>
            <person name="Tu Z.J."/>
            <person name="Steffenson B.J."/>
            <person name="Salamov A."/>
            <person name="Sun H."/>
            <person name="Lowry S."/>
            <person name="LaButti K."/>
            <person name="Han J."/>
            <person name="Copeland A."/>
            <person name="Lindquist E."/>
            <person name="Barry K."/>
            <person name="Schmutz J."/>
            <person name="Baker S.E."/>
            <person name="Ciuffetti L.M."/>
            <person name="Grigoriev I.V."/>
            <person name="Zhong S."/>
            <person name="Turgeon B.G."/>
        </authorList>
    </citation>
    <scope>NUCLEOTIDE SEQUENCE [LARGE SCALE GENOMIC DNA]</scope>
    <source>
        <strain evidence="2 3">ATCC 44560</strain>
    </source>
</reference>
<dbReference type="GeneID" id="19120964"/>
<keyword evidence="1" id="KW-0472">Membrane</keyword>
<proteinExistence type="predicted"/>
<feature type="transmembrane region" description="Helical" evidence="1">
    <location>
        <begin position="93"/>
        <end position="113"/>
    </location>
</feature>
<dbReference type="HOGENOM" id="CLU_1057641_0_0_1"/>
<dbReference type="Proteomes" id="UP000054032">
    <property type="component" value="Unassembled WGS sequence"/>
</dbReference>
<evidence type="ECO:0000313" key="3">
    <source>
        <dbReference type="Proteomes" id="UP000054032"/>
    </source>
</evidence>
<evidence type="ECO:0000256" key="1">
    <source>
        <dbReference type="SAM" id="Phobius"/>
    </source>
</evidence>
<sequence length="263" mass="29058">MAPHHPAHASQTTRLPPKRFLTHILLSAIAISIPHLLYRLLIRILLSYFPRTQLSTIQLIIFLLTFNLTNILGLAFRLLFLGQGTRNQLRSESYGSIVSSVVAALHGVILLLGRYVNGGFTARQSAAVHFCAVFWVLEECEGFWAYGQWRYVRRADEGLRFEYLREPVAYRAGAADFWWYGGLGKECLVGFAECVVFQVVCGVAACGIKSVVNPDPECGLLCSMVGGMVLFGGYPASVWEAVLGLALLRVVRQANYAVGNGEM</sequence>
<dbReference type="EMBL" id="KI963989">
    <property type="protein sequence ID" value="EUC45206.1"/>
    <property type="molecule type" value="Genomic_DNA"/>
</dbReference>
<dbReference type="RefSeq" id="XP_007688289.1">
    <property type="nucleotide sequence ID" value="XM_007690099.1"/>
</dbReference>
<accession>W6ZNS1</accession>
<name>W6ZNS1_COCMI</name>
<feature type="transmembrane region" description="Helical" evidence="1">
    <location>
        <begin position="20"/>
        <end position="38"/>
    </location>
</feature>
<feature type="transmembrane region" description="Helical" evidence="1">
    <location>
        <begin position="59"/>
        <end position="81"/>
    </location>
</feature>